<dbReference type="OrthoDB" id="2467598at2759"/>
<feature type="non-terminal residue" evidence="2">
    <location>
        <position position="127"/>
    </location>
</feature>
<feature type="compositionally biased region" description="Polar residues" evidence="1">
    <location>
        <begin position="15"/>
        <end position="27"/>
    </location>
</feature>
<evidence type="ECO:0000256" key="1">
    <source>
        <dbReference type="SAM" id="MobiDB-lite"/>
    </source>
</evidence>
<evidence type="ECO:0000313" key="3">
    <source>
        <dbReference type="Proteomes" id="UP000789405"/>
    </source>
</evidence>
<dbReference type="Proteomes" id="UP000789405">
    <property type="component" value="Unassembled WGS sequence"/>
</dbReference>
<protein>
    <submittedName>
        <fullName evidence="2">13733_t:CDS:1</fullName>
    </submittedName>
</protein>
<sequence length="127" mass="14725">MKQKTSRDSRDRYFQETQRQNFHQQSQPTPPRFDFDDSRFKTLIGKMTQKQVKECLSTLERRCDILKHTLSQEQNCRSPTPTRTVSPGCDKSYDNNTILDETLNSPLDFFTENDFAALAEASALALK</sequence>
<organism evidence="2 3">
    <name type="scientific">Dentiscutata erythropus</name>
    <dbReference type="NCBI Taxonomy" id="1348616"/>
    <lineage>
        <taxon>Eukaryota</taxon>
        <taxon>Fungi</taxon>
        <taxon>Fungi incertae sedis</taxon>
        <taxon>Mucoromycota</taxon>
        <taxon>Glomeromycotina</taxon>
        <taxon>Glomeromycetes</taxon>
        <taxon>Diversisporales</taxon>
        <taxon>Gigasporaceae</taxon>
        <taxon>Dentiscutata</taxon>
    </lineage>
</organism>
<evidence type="ECO:0000313" key="2">
    <source>
        <dbReference type="EMBL" id="CAG8763534.1"/>
    </source>
</evidence>
<keyword evidence="3" id="KW-1185">Reference proteome</keyword>
<reference evidence="2" key="1">
    <citation type="submission" date="2021-06" db="EMBL/GenBank/DDBJ databases">
        <authorList>
            <person name="Kallberg Y."/>
            <person name="Tangrot J."/>
            <person name="Rosling A."/>
        </authorList>
    </citation>
    <scope>NUCLEOTIDE SEQUENCE</scope>
    <source>
        <strain evidence="2">MA453B</strain>
    </source>
</reference>
<feature type="compositionally biased region" description="Basic and acidic residues" evidence="1">
    <location>
        <begin position="1"/>
        <end position="14"/>
    </location>
</feature>
<comment type="caution">
    <text evidence="2">The sequence shown here is derived from an EMBL/GenBank/DDBJ whole genome shotgun (WGS) entry which is preliminary data.</text>
</comment>
<dbReference type="EMBL" id="CAJVPY010017754">
    <property type="protein sequence ID" value="CAG8763534.1"/>
    <property type="molecule type" value="Genomic_DNA"/>
</dbReference>
<accession>A0A9N9NTW8</accession>
<proteinExistence type="predicted"/>
<dbReference type="AlphaFoldDB" id="A0A9N9NTW8"/>
<feature type="region of interest" description="Disordered" evidence="1">
    <location>
        <begin position="1"/>
        <end position="34"/>
    </location>
</feature>
<gene>
    <name evidence="2" type="ORF">DERYTH_LOCUS18043</name>
</gene>
<name>A0A9N9NTW8_9GLOM</name>